<feature type="region of interest" description="Disordered" evidence="2">
    <location>
        <begin position="1"/>
        <end position="22"/>
    </location>
</feature>
<dbReference type="InterPro" id="IPR029045">
    <property type="entry name" value="ClpP/crotonase-like_dom_sf"/>
</dbReference>
<dbReference type="PANTHER" id="PTHR43802:SF1">
    <property type="entry name" value="IP11341P-RELATED"/>
    <property type="match status" value="1"/>
</dbReference>
<dbReference type="InterPro" id="IPR001753">
    <property type="entry name" value="Enoyl-CoA_hydra/iso"/>
</dbReference>
<feature type="compositionally biased region" description="Polar residues" evidence="2">
    <location>
        <begin position="109"/>
        <end position="121"/>
    </location>
</feature>
<dbReference type="PANTHER" id="PTHR43802">
    <property type="entry name" value="ENOYL-COA HYDRATASE"/>
    <property type="match status" value="1"/>
</dbReference>
<evidence type="ECO:0000256" key="1">
    <source>
        <dbReference type="ARBA" id="ARBA00005254"/>
    </source>
</evidence>
<proteinExistence type="inferred from homology"/>
<dbReference type="EMBL" id="LSRQ01001299">
    <property type="protein sequence ID" value="OAY78393.1"/>
    <property type="molecule type" value="Genomic_DNA"/>
</dbReference>
<comment type="similarity">
    <text evidence="1">Belongs to the enoyl-CoA hydratase/isomerase family.</text>
</comment>
<reference evidence="3 4" key="1">
    <citation type="journal article" date="2016" name="DNA Res.">
        <title>The draft genome of MD-2 pineapple using hybrid error correction of long reads.</title>
        <authorList>
            <person name="Redwan R.M."/>
            <person name="Saidin A."/>
            <person name="Kumar S.V."/>
        </authorList>
    </citation>
    <scope>NUCLEOTIDE SEQUENCE [LARGE SCALE GENOMIC DNA]</scope>
    <source>
        <strain evidence="4">cv. MD2</strain>
        <tissue evidence="3">Leaf</tissue>
    </source>
</reference>
<dbReference type="Pfam" id="PF00378">
    <property type="entry name" value="ECH_1"/>
    <property type="match status" value="1"/>
</dbReference>
<gene>
    <name evidence="3" type="ORF">ACMD2_19937</name>
</gene>
<comment type="caution">
    <text evidence="3">The sequence shown here is derived from an EMBL/GenBank/DDBJ whole genome shotgun (WGS) entry which is preliminary data.</text>
</comment>
<dbReference type="AlphaFoldDB" id="A0A199VMZ7"/>
<sequence length="131" mass="13684">MALAHSLSAPLSDPTPTSSSSAMDELIVVERRPHGSAVAVVTINRPGALNSLTRPMMVALAGAFRRLDADDTVAAVVLAGRGRAFCSGRSNHKISFNLSHQVLGLKFEPSTSSSHPSQAPKGSNHGGEEEK</sequence>
<organism evidence="3 4">
    <name type="scientific">Ananas comosus</name>
    <name type="common">Pineapple</name>
    <name type="synonym">Ananas ananas</name>
    <dbReference type="NCBI Taxonomy" id="4615"/>
    <lineage>
        <taxon>Eukaryota</taxon>
        <taxon>Viridiplantae</taxon>
        <taxon>Streptophyta</taxon>
        <taxon>Embryophyta</taxon>
        <taxon>Tracheophyta</taxon>
        <taxon>Spermatophyta</taxon>
        <taxon>Magnoliopsida</taxon>
        <taxon>Liliopsida</taxon>
        <taxon>Poales</taxon>
        <taxon>Bromeliaceae</taxon>
        <taxon>Bromelioideae</taxon>
        <taxon>Ananas</taxon>
    </lineage>
</organism>
<name>A0A199VMZ7_ANACO</name>
<protein>
    <submittedName>
        <fullName evidence="3">Putative enoyl-CoA hydratase, mitochondrial</fullName>
    </submittedName>
</protein>
<feature type="region of interest" description="Disordered" evidence="2">
    <location>
        <begin position="107"/>
        <end position="131"/>
    </location>
</feature>
<dbReference type="STRING" id="4615.A0A199VMZ7"/>
<dbReference type="GO" id="GO:0005777">
    <property type="term" value="C:peroxisome"/>
    <property type="evidence" value="ECO:0007669"/>
    <property type="project" value="TreeGrafter"/>
</dbReference>
<evidence type="ECO:0000313" key="4">
    <source>
        <dbReference type="Proteomes" id="UP000092600"/>
    </source>
</evidence>
<accession>A0A199VMZ7</accession>
<dbReference type="Gene3D" id="3.30.300.220">
    <property type="match status" value="1"/>
</dbReference>
<dbReference type="SUPFAM" id="SSF52096">
    <property type="entry name" value="ClpP/crotonase"/>
    <property type="match status" value="1"/>
</dbReference>
<dbReference type="CDD" id="cd06558">
    <property type="entry name" value="crotonase-like"/>
    <property type="match status" value="1"/>
</dbReference>
<evidence type="ECO:0000256" key="2">
    <source>
        <dbReference type="SAM" id="MobiDB-lite"/>
    </source>
</evidence>
<evidence type="ECO:0000313" key="3">
    <source>
        <dbReference type="EMBL" id="OAY78393.1"/>
    </source>
</evidence>
<dbReference type="Proteomes" id="UP000092600">
    <property type="component" value="Unassembled WGS sequence"/>
</dbReference>